<keyword evidence="2" id="KW-1185">Reference proteome</keyword>
<dbReference type="Proteomes" id="UP000321638">
    <property type="component" value="Unassembled WGS sequence"/>
</dbReference>
<gene>
    <name evidence="1" type="ORF">FHP25_32750</name>
</gene>
<protein>
    <submittedName>
        <fullName evidence="1">Uncharacterized protein</fullName>
    </submittedName>
</protein>
<proteinExistence type="predicted"/>
<dbReference type="OrthoDB" id="7244159at2"/>
<dbReference type="EMBL" id="VDUZ01000052">
    <property type="protein sequence ID" value="TXL70889.1"/>
    <property type="molecule type" value="Genomic_DNA"/>
</dbReference>
<dbReference type="InterPro" id="IPR011856">
    <property type="entry name" value="tRNA_endonuc-like_dom_sf"/>
</dbReference>
<dbReference type="AlphaFoldDB" id="A0A5C8PBE3"/>
<dbReference type="GO" id="GO:0003676">
    <property type="term" value="F:nucleic acid binding"/>
    <property type="evidence" value="ECO:0007669"/>
    <property type="project" value="InterPro"/>
</dbReference>
<sequence length="401" mass="44086">MAQAQAVPVLISNDNIRCELARIRLGSGMYDESWLQELIHNHPAMLPMSDIEPGFGELIAAAREVPCGHGSIDNLYLTPSGDIVVVETKLWRNSEMRRTVVAQTLDYIAALGAMSYDDLQKAVARGKQAAARLYDLVRDHPEALEEAEFIDAVARNLRRGRMVAIIVGDGIRAETEALSSLLQSHAGSHFTFALVELATWRSAKTGDILAVPSTLAKTVMIERGIVRIEQGVAVVHPVPKDDQRGPQTISLADFWEEMAKRAPTLPANIRSFLAALEPLGVYPDLKASLNIKADLADRERSVNFGYIQKSGQLWTNPASWDLPEGAWKPYLETLAGLIEGKVVTGSSNYVSTNGRSAPRIEQFLPKHTDAFVAAIETMLQKLKADRLLDRAESGHTKEAFR</sequence>
<dbReference type="RefSeq" id="WP_147851220.1">
    <property type="nucleotide sequence ID" value="NZ_VDUZ01000052.1"/>
</dbReference>
<evidence type="ECO:0000313" key="2">
    <source>
        <dbReference type="Proteomes" id="UP000321638"/>
    </source>
</evidence>
<evidence type="ECO:0000313" key="1">
    <source>
        <dbReference type="EMBL" id="TXL70889.1"/>
    </source>
</evidence>
<accession>A0A5C8PBE3</accession>
<name>A0A5C8PBE3_9HYPH</name>
<comment type="caution">
    <text evidence="1">The sequence shown here is derived from an EMBL/GenBank/DDBJ whole genome shotgun (WGS) entry which is preliminary data.</text>
</comment>
<organism evidence="1 2">
    <name type="scientific">Vineibacter terrae</name>
    <dbReference type="NCBI Taxonomy" id="2586908"/>
    <lineage>
        <taxon>Bacteria</taxon>
        <taxon>Pseudomonadati</taxon>
        <taxon>Pseudomonadota</taxon>
        <taxon>Alphaproteobacteria</taxon>
        <taxon>Hyphomicrobiales</taxon>
        <taxon>Vineibacter</taxon>
    </lineage>
</organism>
<dbReference type="Gene3D" id="3.40.1350.10">
    <property type="match status" value="1"/>
</dbReference>
<reference evidence="1 2" key="1">
    <citation type="submission" date="2019-06" db="EMBL/GenBank/DDBJ databases">
        <title>New taxonomy in bacterial strain CC-CFT640, isolated from vineyard.</title>
        <authorList>
            <person name="Lin S.-Y."/>
            <person name="Tsai C.-F."/>
            <person name="Young C.-C."/>
        </authorList>
    </citation>
    <scope>NUCLEOTIDE SEQUENCE [LARGE SCALE GENOMIC DNA]</scope>
    <source>
        <strain evidence="1 2">CC-CFT640</strain>
    </source>
</reference>